<evidence type="ECO:0000256" key="7">
    <source>
        <dbReference type="ARBA" id="ARBA00022741"/>
    </source>
</evidence>
<dbReference type="GO" id="GO:0016020">
    <property type="term" value="C:membrane"/>
    <property type="evidence" value="ECO:0007669"/>
    <property type="project" value="UniProtKB-SubCell"/>
</dbReference>
<dbReference type="PRINTS" id="PR00344">
    <property type="entry name" value="BCTRLSENSOR"/>
</dbReference>
<feature type="domain" description="Response regulatory" evidence="15">
    <location>
        <begin position="915"/>
        <end position="1035"/>
    </location>
</feature>
<proteinExistence type="predicted"/>
<evidence type="ECO:0000256" key="8">
    <source>
        <dbReference type="ARBA" id="ARBA00022777"/>
    </source>
</evidence>
<dbReference type="PROSITE" id="PS50109">
    <property type="entry name" value="HIS_KIN"/>
    <property type="match status" value="1"/>
</dbReference>
<dbReference type="SUPFAM" id="SSF55785">
    <property type="entry name" value="PYP-like sensor domain (PAS domain)"/>
    <property type="match status" value="1"/>
</dbReference>
<keyword evidence="5" id="KW-0808">Transferase</keyword>
<dbReference type="InterPro" id="IPR036097">
    <property type="entry name" value="HisK_dim/P_sf"/>
</dbReference>
<dbReference type="Gene3D" id="3.30.565.10">
    <property type="entry name" value="Histidine kinase-like ATPase, C-terminal domain"/>
    <property type="match status" value="1"/>
</dbReference>
<dbReference type="AlphaFoldDB" id="A0A1V1PBF5"/>
<dbReference type="InterPro" id="IPR003660">
    <property type="entry name" value="HAMP_dom"/>
</dbReference>
<evidence type="ECO:0000259" key="18">
    <source>
        <dbReference type="PROSITE" id="PS50885"/>
    </source>
</evidence>
<dbReference type="SMART" id="SM00091">
    <property type="entry name" value="PAS"/>
    <property type="match status" value="1"/>
</dbReference>
<keyword evidence="7" id="KW-0547">Nucleotide-binding</keyword>
<dbReference type="NCBIfam" id="TIGR00229">
    <property type="entry name" value="sensory_box"/>
    <property type="match status" value="1"/>
</dbReference>
<dbReference type="Gene3D" id="3.30.450.20">
    <property type="entry name" value="PAS domain"/>
    <property type="match status" value="1"/>
</dbReference>
<evidence type="ECO:0000256" key="11">
    <source>
        <dbReference type="ARBA" id="ARBA00023136"/>
    </source>
</evidence>
<dbReference type="FunFam" id="1.10.287.130:FF:000004">
    <property type="entry name" value="Ethylene receptor 1"/>
    <property type="match status" value="1"/>
</dbReference>
<dbReference type="InterPro" id="IPR003661">
    <property type="entry name" value="HisK_dim/P_dom"/>
</dbReference>
<dbReference type="PROSITE" id="PS50110">
    <property type="entry name" value="RESPONSE_REGULATORY"/>
    <property type="match status" value="2"/>
</dbReference>
<evidence type="ECO:0000259" key="16">
    <source>
        <dbReference type="PROSITE" id="PS50112"/>
    </source>
</evidence>
<dbReference type="Gene3D" id="6.10.340.10">
    <property type="match status" value="1"/>
</dbReference>
<dbReference type="InterPro" id="IPR011006">
    <property type="entry name" value="CheY-like_superfamily"/>
</dbReference>
<evidence type="ECO:0000256" key="6">
    <source>
        <dbReference type="ARBA" id="ARBA00022692"/>
    </source>
</evidence>
<dbReference type="Gene3D" id="3.40.50.2300">
    <property type="match status" value="2"/>
</dbReference>
<keyword evidence="9" id="KW-0067">ATP-binding</keyword>
<comment type="caution">
    <text evidence="12">Lacks conserved residue(s) required for the propagation of feature annotation.</text>
</comment>
<dbReference type="Gene3D" id="1.10.287.130">
    <property type="match status" value="1"/>
</dbReference>
<sequence>MLDLIKVKTTKLATQLVLSFFIAMVAPMTIATIFSIVYFSHEIYDHAIQKMQCEGQMARLMYSNALNNLEQMASVYAKRNDTALLLSYSLGQPFQKELHHLMQANQIDMLTVVNLSRKVVIRVHSPSHSKDILAETPYLVQALSGKVSSAVDILSHDHMQKEGFHFPGSVSQSNLIMMTAAAPVHDRKNENIIGAVIVRQNLEPGSQLMQSISDQLKMNIGLYQGISFMGSVLTQNDNIFFPVPETILRQSITHNTPTFDAGLVQDGRISLCLPIENFYDQPVAQIVIQRSASSYIRAQHIAMISHIVILCLAILLGFIFRKRIERRILLPVKQLQNGVKQIRKGDYKHRLSVQGIEEIENLAVTFNEMTIELQDKQEFLTRTEKKYRGIFENAVEGIFQMTPDGRFLDANPAMARILGYASQTELMAEITDLARQSFVVPDDLSEFRHILAEKLQVIDFETQLYQKTGNKIWCSISARAVFDISGEVLIKGDLLYYEGTLLDITNRKERERAERARNAAEMANQAKTDFLARMSHEIRTPMNAILGMAEMLQNSSLTSEQKRYVELFSSSGELLLNIINDILDFSKIEAGQLSIESIEFDLIEIIENTGKTLSFKAHEKALELIIHIAPDTPRYVFGDPVRLQQILINLTGNAVKFTEKGEVILKVSSDRKNANSYIFTIEDTGIGIDRSYHSSIFERFSQADTSITRHYGGTGLGLAISKKLVELMGGKIWFTSEKNKGTAFYFTLSLEAVDRDDPAMMAIQQYIGKNALIIEKSIQSAKALSARLKYWHIYVDSFDSAKAARAHINVITDTSIPDLVFINNRLSDADPFALKEELIGKLPSKTLFIMLFSSDNQTSKKEKALKKGFGAYLCKPIMTSDLDRALDISNHKTVSEKSEILPHKNALLDCNNPLHILVADDHLSNRKVIEMFLKNDPVFIDFAENGELAIEKYQSHSYDMIIMDMEMPVLNGIKATRKIREIEQDQGLTTEIPIIFLTAHALDEHQKQCYDAGGTACLTKPVKYQKLIETIQHYAPTCSLLDAAHDHENKQDETDLSDTNFEMDNADMPDFSDVDIQSSMIELLPFLLNPPKRIFQKCNGLWTITI</sequence>
<dbReference type="Proteomes" id="UP000189670">
    <property type="component" value="Unassembled WGS sequence"/>
</dbReference>
<evidence type="ECO:0000259" key="17">
    <source>
        <dbReference type="PROSITE" id="PS50113"/>
    </source>
</evidence>
<dbReference type="CDD" id="cd00082">
    <property type="entry name" value="HisKA"/>
    <property type="match status" value="1"/>
</dbReference>
<dbReference type="GO" id="GO:0000155">
    <property type="term" value="F:phosphorelay sensor kinase activity"/>
    <property type="evidence" value="ECO:0007669"/>
    <property type="project" value="InterPro"/>
</dbReference>
<evidence type="ECO:0000256" key="9">
    <source>
        <dbReference type="ARBA" id="ARBA00022840"/>
    </source>
</evidence>
<dbReference type="EC" id="2.7.13.3" evidence="3"/>
<comment type="catalytic activity">
    <reaction evidence="1">
        <text>ATP + protein L-histidine = ADP + protein N-phospho-L-histidine.</text>
        <dbReference type="EC" id="2.7.13.3"/>
    </reaction>
</comment>
<dbReference type="PANTHER" id="PTHR45339:SF5">
    <property type="entry name" value="HISTIDINE KINASE"/>
    <property type="match status" value="1"/>
</dbReference>
<dbReference type="SMART" id="SM00387">
    <property type="entry name" value="HATPase_c"/>
    <property type="match status" value="1"/>
</dbReference>
<protein>
    <recommendedName>
        <fullName evidence="3">histidine kinase</fullName>
        <ecNumber evidence="3">2.7.13.3</ecNumber>
    </recommendedName>
</protein>
<evidence type="ECO:0000256" key="10">
    <source>
        <dbReference type="ARBA" id="ARBA00022989"/>
    </source>
</evidence>
<evidence type="ECO:0000259" key="14">
    <source>
        <dbReference type="PROSITE" id="PS50109"/>
    </source>
</evidence>
<dbReference type="SMART" id="SM00388">
    <property type="entry name" value="HisKA"/>
    <property type="match status" value="1"/>
</dbReference>
<evidence type="ECO:0000256" key="1">
    <source>
        <dbReference type="ARBA" id="ARBA00000085"/>
    </source>
</evidence>
<evidence type="ECO:0000259" key="15">
    <source>
        <dbReference type="PROSITE" id="PS50110"/>
    </source>
</evidence>
<dbReference type="InterPro" id="IPR004358">
    <property type="entry name" value="Sig_transdc_His_kin-like_C"/>
</dbReference>
<feature type="transmembrane region" description="Helical" evidence="13">
    <location>
        <begin position="12"/>
        <end position="39"/>
    </location>
</feature>
<organism evidence="19 20">
    <name type="scientific">Candidatus Magnetoglobus multicellularis str. Araruama</name>
    <dbReference type="NCBI Taxonomy" id="890399"/>
    <lineage>
        <taxon>Bacteria</taxon>
        <taxon>Pseudomonadati</taxon>
        <taxon>Thermodesulfobacteriota</taxon>
        <taxon>Desulfobacteria</taxon>
        <taxon>Desulfobacterales</taxon>
        <taxon>Desulfobacteraceae</taxon>
        <taxon>Candidatus Magnetoglobus</taxon>
    </lineage>
</organism>
<dbReference type="SUPFAM" id="SSF47384">
    <property type="entry name" value="Homodimeric domain of signal transducing histidine kinase"/>
    <property type="match status" value="1"/>
</dbReference>
<dbReference type="SUPFAM" id="SSF55874">
    <property type="entry name" value="ATPase domain of HSP90 chaperone/DNA topoisomerase II/histidine kinase"/>
    <property type="match status" value="1"/>
</dbReference>
<evidence type="ECO:0000256" key="13">
    <source>
        <dbReference type="SAM" id="Phobius"/>
    </source>
</evidence>
<evidence type="ECO:0000313" key="20">
    <source>
        <dbReference type="Proteomes" id="UP000189670"/>
    </source>
</evidence>
<feature type="domain" description="Histidine kinase" evidence="14">
    <location>
        <begin position="533"/>
        <end position="752"/>
    </location>
</feature>
<dbReference type="InterPro" id="IPR000014">
    <property type="entry name" value="PAS"/>
</dbReference>
<dbReference type="Pfam" id="PF00512">
    <property type="entry name" value="HisKA"/>
    <property type="match status" value="1"/>
</dbReference>
<dbReference type="Pfam" id="PF00672">
    <property type="entry name" value="HAMP"/>
    <property type="match status" value="1"/>
</dbReference>
<gene>
    <name evidence="19" type="ORF">OMM_01969</name>
</gene>
<dbReference type="Pfam" id="PF00072">
    <property type="entry name" value="Response_reg"/>
    <property type="match status" value="1"/>
</dbReference>
<feature type="domain" description="PAC" evidence="17">
    <location>
        <begin position="458"/>
        <end position="516"/>
    </location>
</feature>
<keyword evidence="6 13" id="KW-0812">Transmembrane</keyword>
<dbReference type="PROSITE" id="PS50885">
    <property type="entry name" value="HAMP"/>
    <property type="match status" value="1"/>
</dbReference>
<feature type="modified residue" description="4-aspartylphosphate" evidence="12">
    <location>
        <position position="964"/>
    </location>
</feature>
<evidence type="ECO:0000256" key="12">
    <source>
        <dbReference type="PROSITE-ProRule" id="PRU00169"/>
    </source>
</evidence>
<dbReference type="FunFam" id="3.30.565.10:FF:000010">
    <property type="entry name" value="Sensor histidine kinase RcsC"/>
    <property type="match status" value="1"/>
</dbReference>
<dbReference type="GO" id="GO:0005524">
    <property type="term" value="F:ATP binding"/>
    <property type="evidence" value="ECO:0007669"/>
    <property type="project" value="UniProtKB-KW"/>
</dbReference>
<dbReference type="InterPro" id="IPR005467">
    <property type="entry name" value="His_kinase_dom"/>
</dbReference>
<dbReference type="InterPro" id="IPR003594">
    <property type="entry name" value="HATPase_dom"/>
</dbReference>
<evidence type="ECO:0000313" key="19">
    <source>
        <dbReference type="EMBL" id="ETR72103.1"/>
    </source>
</evidence>
<dbReference type="Pfam" id="PF02518">
    <property type="entry name" value="HATPase_c"/>
    <property type="match status" value="1"/>
</dbReference>
<dbReference type="InterPro" id="IPR035965">
    <property type="entry name" value="PAS-like_dom_sf"/>
</dbReference>
<feature type="domain" description="HAMP" evidence="18">
    <location>
        <begin position="326"/>
        <end position="378"/>
    </location>
</feature>
<dbReference type="SUPFAM" id="SSF52172">
    <property type="entry name" value="CheY-like"/>
    <property type="match status" value="2"/>
</dbReference>
<dbReference type="InterPro" id="IPR001789">
    <property type="entry name" value="Sig_transdc_resp-reg_receiver"/>
</dbReference>
<dbReference type="InterPro" id="IPR036890">
    <property type="entry name" value="HATPase_C_sf"/>
</dbReference>
<dbReference type="CDD" id="cd00130">
    <property type="entry name" value="PAS"/>
    <property type="match status" value="1"/>
</dbReference>
<dbReference type="CDD" id="cd17546">
    <property type="entry name" value="REC_hyHK_CKI1_RcsC-like"/>
    <property type="match status" value="1"/>
</dbReference>
<feature type="domain" description="Response regulatory" evidence="15">
    <location>
        <begin position="770"/>
        <end position="890"/>
    </location>
</feature>
<evidence type="ECO:0000256" key="3">
    <source>
        <dbReference type="ARBA" id="ARBA00012438"/>
    </source>
</evidence>
<dbReference type="CDD" id="cd06225">
    <property type="entry name" value="HAMP"/>
    <property type="match status" value="1"/>
</dbReference>
<name>A0A1V1PBF5_9BACT</name>
<accession>A0A1V1PBF5</accession>
<feature type="transmembrane region" description="Helical" evidence="13">
    <location>
        <begin position="300"/>
        <end position="320"/>
    </location>
</feature>
<evidence type="ECO:0000256" key="2">
    <source>
        <dbReference type="ARBA" id="ARBA00004370"/>
    </source>
</evidence>
<dbReference type="SUPFAM" id="SSF158472">
    <property type="entry name" value="HAMP domain-like"/>
    <property type="match status" value="1"/>
</dbReference>
<dbReference type="CDD" id="cd16922">
    <property type="entry name" value="HATPase_EvgS-ArcB-TorS-like"/>
    <property type="match status" value="1"/>
</dbReference>
<comment type="caution">
    <text evidence="19">The sequence shown here is derived from an EMBL/GenBank/DDBJ whole genome shotgun (WGS) entry which is preliminary data.</text>
</comment>
<dbReference type="SMART" id="SM00304">
    <property type="entry name" value="HAMP"/>
    <property type="match status" value="1"/>
</dbReference>
<dbReference type="Pfam" id="PF13426">
    <property type="entry name" value="PAS_9"/>
    <property type="match status" value="1"/>
</dbReference>
<evidence type="ECO:0000256" key="5">
    <source>
        <dbReference type="ARBA" id="ARBA00022679"/>
    </source>
</evidence>
<comment type="subcellular location">
    <subcellularLocation>
        <location evidence="2">Membrane</location>
    </subcellularLocation>
</comment>
<dbReference type="PROSITE" id="PS50112">
    <property type="entry name" value="PAS"/>
    <property type="match status" value="1"/>
</dbReference>
<evidence type="ECO:0000256" key="4">
    <source>
        <dbReference type="ARBA" id="ARBA00022553"/>
    </source>
</evidence>
<dbReference type="EMBL" id="ATBP01000183">
    <property type="protein sequence ID" value="ETR72103.1"/>
    <property type="molecule type" value="Genomic_DNA"/>
</dbReference>
<dbReference type="PROSITE" id="PS50113">
    <property type="entry name" value="PAC"/>
    <property type="match status" value="1"/>
</dbReference>
<keyword evidence="11 13" id="KW-0472">Membrane</keyword>
<reference evidence="20" key="1">
    <citation type="submission" date="2012-11" db="EMBL/GenBank/DDBJ databases">
        <authorList>
            <person name="Lucero-Rivera Y.E."/>
            <person name="Tovar-Ramirez D."/>
        </authorList>
    </citation>
    <scope>NUCLEOTIDE SEQUENCE [LARGE SCALE GENOMIC DNA]</scope>
    <source>
        <strain evidence="20">Araruama</strain>
    </source>
</reference>
<keyword evidence="8 19" id="KW-0418">Kinase</keyword>
<feature type="domain" description="PAS" evidence="16">
    <location>
        <begin position="383"/>
        <end position="456"/>
    </location>
</feature>
<keyword evidence="10 13" id="KW-1133">Transmembrane helix</keyword>
<dbReference type="SMART" id="SM00448">
    <property type="entry name" value="REC"/>
    <property type="match status" value="2"/>
</dbReference>
<keyword evidence="4 12" id="KW-0597">Phosphoprotein</keyword>
<dbReference type="PANTHER" id="PTHR45339">
    <property type="entry name" value="HYBRID SIGNAL TRANSDUCTION HISTIDINE KINASE J"/>
    <property type="match status" value="1"/>
</dbReference>
<dbReference type="InterPro" id="IPR000700">
    <property type="entry name" value="PAS-assoc_C"/>
</dbReference>